<keyword evidence="1" id="KW-0472">Membrane</keyword>
<evidence type="ECO:0008006" key="4">
    <source>
        <dbReference type="Google" id="ProtNLM"/>
    </source>
</evidence>
<feature type="transmembrane region" description="Helical" evidence="1">
    <location>
        <begin position="69"/>
        <end position="89"/>
    </location>
</feature>
<gene>
    <name evidence="2" type="ORF">FYJ73_04825</name>
</gene>
<keyword evidence="1" id="KW-0812">Transmembrane</keyword>
<evidence type="ECO:0000313" key="2">
    <source>
        <dbReference type="EMBL" id="MST83995.1"/>
    </source>
</evidence>
<dbReference type="AlphaFoldDB" id="A0A7K0KEU8"/>
<keyword evidence="3" id="KW-1185">Reference proteome</keyword>
<protein>
    <recommendedName>
        <fullName evidence="4">DUF2946 domain-containing protein</fullName>
    </recommendedName>
</protein>
<proteinExistence type="predicted"/>
<evidence type="ECO:0000313" key="3">
    <source>
        <dbReference type="Proteomes" id="UP000438914"/>
    </source>
</evidence>
<feature type="transmembrane region" description="Helical" evidence="1">
    <location>
        <begin position="9"/>
        <end position="27"/>
    </location>
</feature>
<dbReference type="RefSeq" id="WP_154533578.1">
    <property type="nucleotide sequence ID" value="NZ_VUNG01000007.1"/>
</dbReference>
<dbReference type="EMBL" id="VUNG01000007">
    <property type="protein sequence ID" value="MST83995.1"/>
    <property type="molecule type" value="Genomic_DNA"/>
</dbReference>
<reference evidence="2 3" key="1">
    <citation type="submission" date="2019-08" db="EMBL/GenBank/DDBJ databases">
        <title>In-depth cultivation of the pig gut microbiome towards novel bacterial diversity and tailored functional studies.</title>
        <authorList>
            <person name="Wylensek D."/>
            <person name="Hitch T.C.A."/>
            <person name="Clavel T."/>
        </authorList>
    </citation>
    <scope>NUCLEOTIDE SEQUENCE [LARGE SCALE GENOMIC DNA]</scope>
    <source>
        <strain evidence="2 3">LKV-178-WT-2A</strain>
    </source>
</reference>
<evidence type="ECO:0000256" key="1">
    <source>
        <dbReference type="SAM" id="Phobius"/>
    </source>
</evidence>
<keyword evidence="1" id="KW-1133">Transmembrane helix</keyword>
<organism evidence="2 3">
    <name type="scientific">Hallella mizrahii</name>
    <dbReference type="NCBI Taxonomy" id="2606637"/>
    <lineage>
        <taxon>Bacteria</taxon>
        <taxon>Pseudomonadati</taxon>
        <taxon>Bacteroidota</taxon>
        <taxon>Bacteroidia</taxon>
        <taxon>Bacteroidales</taxon>
        <taxon>Prevotellaceae</taxon>
        <taxon>Hallella</taxon>
    </lineage>
</organism>
<name>A0A7K0KEU8_9BACT</name>
<dbReference type="Proteomes" id="UP000438914">
    <property type="component" value="Unassembled WGS sequence"/>
</dbReference>
<accession>A0A7K0KEU8</accession>
<comment type="caution">
    <text evidence="2">The sequence shown here is derived from an EMBL/GenBank/DDBJ whole genome shotgun (WGS) entry which is preliminary data.</text>
</comment>
<sequence length="116" mass="12841">MRNSHKRQTAAWILMAVFIPMLFLASLHRHVPVEQSQAGVCYACLHHIHHDAHLNTMAHHTGDCVLCHFLSLPFLATAALAIATPYYIILTATTATVSRLSSYCHGVPTLRGPPIY</sequence>